<reference evidence="4" key="1">
    <citation type="journal article" date="2020" name="mSystems">
        <title>Genome- and Community-Level Interaction Insights into Carbon Utilization and Element Cycling Functions of Hydrothermarchaeota in Hydrothermal Sediment.</title>
        <authorList>
            <person name="Zhou Z."/>
            <person name="Liu Y."/>
            <person name="Xu W."/>
            <person name="Pan J."/>
            <person name="Luo Z.H."/>
            <person name="Li M."/>
        </authorList>
    </citation>
    <scope>NUCLEOTIDE SEQUENCE [LARGE SCALE GENOMIC DNA]</scope>
    <source>
        <strain evidence="4">SpSt-961</strain>
    </source>
</reference>
<feature type="transmembrane region" description="Helical" evidence="2">
    <location>
        <begin position="35"/>
        <end position="57"/>
    </location>
</feature>
<evidence type="ECO:0000256" key="2">
    <source>
        <dbReference type="SAM" id="Phobius"/>
    </source>
</evidence>
<dbReference type="EMBL" id="DTOZ01000053">
    <property type="protein sequence ID" value="HGE77781.1"/>
    <property type="molecule type" value="Genomic_DNA"/>
</dbReference>
<feature type="domain" description="Bacterial sugar transferase" evidence="3">
    <location>
        <begin position="30"/>
        <end position="214"/>
    </location>
</feature>
<keyword evidence="2" id="KW-0812">Transmembrane</keyword>
<evidence type="ECO:0000313" key="4">
    <source>
        <dbReference type="EMBL" id="HGE77781.1"/>
    </source>
</evidence>
<gene>
    <name evidence="4" type="ORF">ENX68_02115</name>
</gene>
<dbReference type="InterPro" id="IPR003362">
    <property type="entry name" value="Bact_transf"/>
</dbReference>
<dbReference type="GO" id="GO:0016780">
    <property type="term" value="F:phosphotransferase activity, for other substituted phosphate groups"/>
    <property type="evidence" value="ECO:0007669"/>
    <property type="project" value="TreeGrafter"/>
</dbReference>
<dbReference type="AlphaFoldDB" id="A0A7V3RGR9"/>
<protein>
    <submittedName>
        <fullName evidence="4">Sugar transferase</fullName>
    </submittedName>
</protein>
<dbReference type="PANTHER" id="PTHR30576:SF0">
    <property type="entry name" value="UNDECAPRENYL-PHOSPHATE N-ACETYLGALACTOSAMINYL 1-PHOSPHATE TRANSFERASE-RELATED"/>
    <property type="match status" value="1"/>
</dbReference>
<organism evidence="4">
    <name type="scientific">candidate division WOR-3 bacterium</name>
    <dbReference type="NCBI Taxonomy" id="2052148"/>
    <lineage>
        <taxon>Bacteria</taxon>
        <taxon>Bacteria division WOR-3</taxon>
    </lineage>
</organism>
<keyword evidence="2" id="KW-1133">Transmembrane helix</keyword>
<evidence type="ECO:0000256" key="1">
    <source>
        <dbReference type="ARBA" id="ARBA00006464"/>
    </source>
</evidence>
<comment type="similarity">
    <text evidence="1">Belongs to the bacterial sugar transferase family.</text>
</comment>
<dbReference type="PANTHER" id="PTHR30576">
    <property type="entry name" value="COLANIC BIOSYNTHESIS UDP-GLUCOSE LIPID CARRIER TRANSFERASE"/>
    <property type="match status" value="1"/>
</dbReference>
<accession>A0A7V3RGR9</accession>
<evidence type="ECO:0000259" key="3">
    <source>
        <dbReference type="Pfam" id="PF02397"/>
    </source>
</evidence>
<dbReference type="Pfam" id="PF02397">
    <property type="entry name" value="Bac_transf"/>
    <property type="match status" value="1"/>
</dbReference>
<keyword evidence="2" id="KW-0472">Membrane</keyword>
<comment type="caution">
    <text evidence="4">The sequence shown here is derived from an EMBL/GenBank/DDBJ whole genome shotgun (WGS) entry which is preliminary data.</text>
</comment>
<name>A0A7V3RGR9_UNCW3</name>
<proteinExistence type="inferred from homology"/>
<sequence>METISGAIPEVGNIKEVNRKRENIVEPRLKRVFDIVLSAFGLIFSSWLWALIWFGIWCEDGSPCCIIQQRVGKNGKKFKIIKFRSMRKNALEEKINIQASENDPRITFMGRILRKTALDELPQLINIFLGEMSFVGPRALLPAEIEQNDCYLHVWDIPGYEKRIKVRPGLTGIAQIFAPRDLPRRHKFKYDLLYIRKMSFLLDLKLILISFLITFRGTWERKRNKLGFLKSSKWGLTK</sequence>
<feature type="transmembrane region" description="Helical" evidence="2">
    <location>
        <begin position="194"/>
        <end position="215"/>
    </location>
</feature>
<keyword evidence="4" id="KW-0808">Transferase</keyword>